<feature type="region of interest" description="Disordered" evidence="1">
    <location>
        <begin position="1"/>
        <end position="52"/>
    </location>
</feature>
<feature type="transmembrane region" description="Helical" evidence="2">
    <location>
        <begin position="507"/>
        <end position="535"/>
    </location>
</feature>
<feature type="compositionally biased region" description="Polar residues" evidence="1">
    <location>
        <begin position="145"/>
        <end position="155"/>
    </location>
</feature>
<feature type="compositionally biased region" description="Polar residues" evidence="1">
    <location>
        <begin position="124"/>
        <end position="134"/>
    </location>
</feature>
<protein>
    <submittedName>
        <fullName evidence="3">LAME_0A06304g1_1</fullName>
    </submittedName>
</protein>
<organism evidence="3 4">
    <name type="scientific">Lachancea meyersii CBS 8951</name>
    <dbReference type="NCBI Taxonomy" id="1266667"/>
    <lineage>
        <taxon>Eukaryota</taxon>
        <taxon>Fungi</taxon>
        <taxon>Dikarya</taxon>
        <taxon>Ascomycota</taxon>
        <taxon>Saccharomycotina</taxon>
        <taxon>Saccharomycetes</taxon>
        <taxon>Saccharomycetales</taxon>
        <taxon>Saccharomycetaceae</taxon>
        <taxon>Lachancea</taxon>
    </lineage>
</organism>
<feature type="compositionally biased region" description="Polar residues" evidence="1">
    <location>
        <begin position="162"/>
        <end position="172"/>
    </location>
</feature>
<feature type="transmembrane region" description="Helical" evidence="2">
    <location>
        <begin position="453"/>
        <end position="472"/>
    </location>
</feature>
<reference evidence="4" key="1">
    <citation type="submission" date="2016-03" db="EMBL/GenBank/DDBJ databases">
        <authorList>
            <person name="Devillers Hugo."/>
        </authorList>
    </citation>
    <scope>NUCLEOTIDE SEQUENCE [LARGE SCALE GENOMIC DNA]</scope>
</reference>
<feature type="compositionally biased region" description="Low complexity" evidence="1">
    <location>
        <begin position="1"/>
        <end position="17"/>
    </location>
</feature>
<keyword evidence="4" id="KW-1185">Reference proteome</keyword>
<evidence type="ECO:0000313" key="4">
    <source>
        <dbReference type="Proteomes" id="UP000191144"/>
    </source>
</evidence>
<feature type="compositionally biased region" description="Basic and acidic residues" evidence="1">
    <location>
        <begin position="178"/>
        <end position="188"/>
    </location>
</feature>
<feature type="compositionally biased region" description="Basic and acidic residues" evidence="1">
    <location>
        <begin position="29"/>
        <end position="41"/>
    </location>
</feature>
<dbReference type="Proteomes" id="UP000191144">
    <property type="component" value="Chromosome A"/>
</dbReference>
<evidence type="ECO:0000256" key="2">
    <source>
        <dbReference type="SAM" id="Phobius"/>
    </source>
</evidence>
<feature type="region of interest" description="Disordered" evidence="1">
    <location>
        <begin position="282"/>
        <end position="397"/>
    </location>
</feature>
<feature type="compositionally biased region" description="Polar residues" evidence="1">
    <location>
        <begin position="290"/>
        <end position="309"/>
    </location>
</feature>
<evidence type="ECO:0000313" key="3">
    <source>
        <dbReference type="EMBL" id="SCU78895.1"/>
    </source>
</evidence>
<keyword evidence="2" id="KW-1133">Transmembrane helix</keyword>
<sequence length="538" mass="60199">MSQHQDSSADTSGSSESTGERIWLSGRDAPPKPDSYFKETFEPSSDSGAPSFSVYIDYSKFSELDDISDESEPREPRAPHSLKQSSLENVPQSKVAASASAPTRNIAINRNDHDFPSPNIPARFQNQSSDTVNTDVIVGSRKISDGTNRVLSVDSSNRDSTNEDSWGNNLPLRSSKYKQYDHDRDSRRTISTSMLEYDSLRRSSNMSKPDARSSSHYGDENVANADPSTPLAPIYHESDEVSDEDYDHEKHSNPSIEEAVRLFRQEASFVPVVQLADPRTASAPLRSVSKKPSQGSLQSRVSDQTSRFSQTRKTRRGPVNSSLLSSILVAPHPKMTNPKPVLRNAPPEIPALRKPSGITSNSKQSSQEKNKETTGQEKLQQQIPSDAPPEKTINPYRNIDDDSLQQIYQYRDVMAVKDLEKEVFYEKYIDTPSTSSNKSMEGEFRKLFSVSRVLLLLLICTLIPPLYFIIGIERNCLPDKKLMKMIMNEEHRNGVAAGFLWDVNLRWFRNLCFMLGILEILIILACVGVGFGVGLSRQ</sequence>
<feature type="region of interest" description="Disordered" evidence="1">
    <location>
        <begin position="65"/>
        <end position="234"/>
    </location>
</feature>
<evidence type="ECO:0000256" key="1">
    <source>
        <dbReference type="SAM" id="MobiDB-lite"/>
    </source>
</evidence>
<gene>
    <name evidence="3" type="ORF">LAME_0A06304G</name>
</gene>
<keyword evidence="2" id="KW-0472">Membrane</keyword>
<dbReference type="OrthoDB" id="4068624at2759"/>
<keyword evidence="2" id="KW-0812">Transmembrane</keyword>
<feature type="compositionally biased region" description="Basic and acidic residues" evidence="1">
    <location>
        <begin position="209"/>
        <end position="219"/>
    </location>
</feature>
<dbReference type="EMBL" id="LT598483">
    <property type="protein sequence ID" value="SCU78895.1"/>
    <property type="molecule type" value="Genomic_DNA"/>
</dbReference>
<name>A0A1G4IQA0_9SACH</name>
<feature type="compositionally biased region" description="Basic and acidic residues" evidence="1">
    <location>
        <begin position="366"/>
        <end position="375"/>
    </location>
</feature>
<accession>A0A1G4IQA0</accession>
<proteinExistence type="predicted"/>
<feature type="compositionally biased region" description="Polar residues" evidence="1">
    <location>
        <begin position="82"/>
        <end position="92"/>
    </location>
</feature>
<dbReference type="AlphaFoldDB" id="A0A1G4IQA0"/>